<protein>
    <submittedName>
        <fullName evidence="1">Uncharacterized protein</fullName>
    </submittedName>
</protein>
<organism evidence="1 2">
    <name type="scientific">Mesorhizobium sanjuanii</name>
    <dbReference type="NCBI Taxonomy" id="2037900"/>
    <lineage>
        <taxon>Bacteria</taxon>
        <taxon>Pseudomonadati</taxon>
        <taxon>Pseudomonadota</taxon>
        <taxon>Alphaproteobacteria</taxon>
        <taxon>Hyphomicrobiales</taxon>
        <taxon>Phyllobacteriaceae</taxon>
        <taxon>Mesorhizobium</taxon>
    </lineage>
</organism>
<proteinExistence type="predicted"/>
<sequence length="474" mass="51439">MDRVEAFLGDGVGGRETGLALARVYWGADAELNLEGPPNQSAVFSQIFTAPDDGRPMLHGYHVQTEGVRFVLKSNHLKAFVAEEAARLADDGPSRQWHLARMLRFLLESGAQAAGINTFDARRAAEMMASAAGDPDLQKRLNHLMRFWSGANLRQLFEDIRNRLLSHHPLLSAARVQRVADSLSGQAFQRIFQAAVAAIRQPDRFLLYLESAVTHALANRLKESFLQVGRGDERQVVLHVRLPLQFSQSSDATITICEAGAFGDGTTRAFVESFEKSMGHWSDGFISGCPNAQEDLAVASLLNQPEKHGAWRSIDSSDQAALSTLAAELCLPHGDPIPAAALRILFDHENIGFEQFALYDIAMAVAAVDGRLAAQLGRAPTAWELTSAAVEAAKAEPGSATGRLLQAYSGIEGAVQEEALSAEGRLAEQIFRLHARLCVDGCPACVHQPSDMMSDSLMEASTSRSLLHRFICTG</sequence>
<dbReference type="AlphaFoldDB" id="A0A2A6FDU0"/>
<keyword evidence="2" id="KW-1185">Reference proteome</keyword>
<accession>A0A2A6FDU0</accession>
<evidence type="ECO:0000313" key="1">
    <source>
        <dbReference type="EMBL" id="PDQ20117.1"/>
    </source>
</evidence>
<gene>
    <name evidence="1" type="ORF">CN311_15990</name>
</gene>
<evidence type="ECO:0000313" key="2">
    <source>
        <dbReference type="Proteomes" id="UP000219182"/>
    </source>
</evidence>
<dbReference type="Proteomes" id="UP000219182">
    <property type="component" value="Unassembled WGS sequence"/>
</dbReference>
<dbReference type="EMBL" id="NWQG01000095">
    <property type="protein sequence ID" value="PDQ20117.1"/>
    <property type="molecule type" value="Genomic_DNA"/>
</dbReference>
<name>A0A2A6FDU0_9HYPH</name>
<comment type="caution">
    <text evidence="1">The sequence shown here is derived from an EMBL/GenBank/DDBJ whole genome shotgun (WGS) entry which is preliminary data.</text>
</comment>
<reference evidence="1 2" key="1">
    <citation type="submission" date="2017-09" db="EMBL/GenBank/DDBJ databases">
        <title>Mesorhizobum sanjuanii sp. nov. isolated from nodules of Lotus tenuis in saline-alkaline lowlands of Flooding Pampa.</title>
        <authorList>
            <person name="Sannazzaro A.I."/>
            <person name="Torres Tejerizo G.A."/>
            <person name="Fontana F."/>
            <person name="Cumpa Velazquez L.M."/>
            <person name="Hansen L."/>
            <person name="Pistorio M."/>
            <person name="Estrella M.J."/>
        </authorList>
    </citation>
    <scope>NUCLEOTIDE SEQUENCE [LARGE SCALE GENOMIC DNA]</scope>
    <source>
        <strain evidence="1 2">BSA136</strain>
    </source>
</reference>